<gene>
    <name evidence="1" type="ORF">C1645_835489</name>
</gene>
<proteinExistence type="predicted"/>
<dbReference type="Proteomes" id="UP000265703">
    <property type="component" value="Unassembled WGS sequence"/>
</dbReference>
<evidence type="ECO:0000313" key="2">
    <source>
        <dbReference type="Proteomes" id="UP000265703"/>
    </source>
</evidence>
<dbReference type="OrthoDB" id="2311762at2759"/>
<protein>
    <submittedName>
        <fullName evidence="1">Uncharacterized protein</fullName>
    </submittedName>
</protein>
<organism evidence="1 2">
    <name type="scientific">Glomus cerebriforme</name>
    <dbReference type="NCBI Taxonomy" id="658196"/>
    <lineage>
        <taxon>Eukaryota</taxon>
        <taxon>Fungi</taxon>
        <taxon>Fungi incertae sedis</taxon>
        <taxon>Mucoromycota</taxon>
        <taxon>Glomeromycotina</taxon>
        <taxon>Glomeromycetes</taxon>
        <taxon>Glomerales</taxon>
        <taxon>Glomeraceae</taxon>
        <taxon>Glomus</taxon>
    </lineage>
</organism>
<dbReference type="EMBL" id="QKYT01000673">
    <property type="protein sequence ID" value="RIA82368.1"/>
    <property type="molecule type" value="Genomic_DNA"/>
</dbReference>
<accession>A0A397S8T2</accession>
<comment type="caution">
    <text evidence="1">The sequence shown here is derived from an EMBL/GenBank/DDBJ whole genome shotgun (WGS) entry which is preliminary data.</text>
</comment>
<evidence type="ECO:0000313" key="1">
    <source>
        <dbReference type="EMBL" id="RIA82368.1"/>
    </source>
</evidence>
<sequence length="149" mass="17323">MFLNTIPVQVSPRSLFANDPVSTRMIDLQMKFSKEKSNLAQLESAYQTNKKKWTADQAFGNDYFNYLYGIMLTGTEWHFIMYTPNDIYSMSSSEYQINLMKFTIKKNPDLLQSNVKRVIGIIVGLLKDHVSIDSYSASKRVRIKKYIKK</sequence>
<keyword evidence="2" id="KW-1185">Reference proteome</keyword>
<reference evidence="1 2" key="1">
    <citation type="submission" date="2018-06" db="EMBL/GenBank/DDBJ databases">
        <title>Comparative genomics reveals the genomic features of Rhizophagus irregularis, R. cerebriforme, R. diaphanum and Gigaspora rosea, and their symbiotic lifestyle signature.</title>
        <authorList>
            <person name="Morin E."/>
            <person name="San Clemente H."/>
            <person name="Chen E.C.H."/>
            <person name="De La Providencia I."/>
            <person name="Hainaut M."/>
            <person name="Kuo A."/>
            <person name="Kohler A."/>
            <person name="Murat C."/>
            <person name="Tang N."/>
            <person name="Roy S."/>
            <person name="Loubradou J."/>
            <person name="Henrissat B."/>
            <person name="Grigoriev I.V."/>
            <person name="Corradi N."/>
            <person name="Roux C."/>
            <person name="Martin F.M."/>
        </authorList>
    </citation>
    <scope>NUCLEOTIDE SEQUENCE [LARGE SCALE GENOMIC DNA]</scope>
    <source>
        <strain evidence="1 2">DAOM 227022</strain>
    </source>
</reference>
<dbReference type="AlphaFoldDB" id="A0A397S8T2"/>
<name>A0A397S8T2_9GLOM</name>